<evidence type="ECO:0000256" key="7">
    <source>
        <dbReference type="ARBA" id="ARBA00023015"/>
    </source>
</evidence>
<keyword evidence="3" id="KW-0963">Cytoplasm</keyword>
<dbReference type="Pfam" id="PF02583">
    <property type="entry name" value="Trns_repr_metal"/>
    <property type="match status" value="1"/>
</dbReference>
<keyword evidence="8" id="KW-0238">DNA-binding</keyword>
<comment type="caution">
    <text evidence="11">The sequence shown here is derived from an EMBL/GenBank/DDBJ whole genome shotgun (WGS) entry which is preliminary data.</text>
</comment>
<evidence type="ECO:0000313" key="12">
    <source>
        <dbReference type="Proteomes" id="UP000053260"/>
    </source>
</evidence>
<keyword evidence="9" id="KW-0804">Transcription</keyword>
<dbReference type="AlphaFoldDB" id="A0A101V156"/>
<gene>
    <name evidence="11" type="ORF">AQJ91_13410</name>
</gene>
<sequence>MTTTEAGANAPSEEAGTVVTDHDRGIHGYHKQKDEHLKRLRRIEGQIRGLQRMVDEDVYCIDILTQVSASTKALQSFALQLLEEHLRHCVADAAVKGGTEIDAKVEEATKAIGRLLRT</sequence>
<name>A0A101V156_9ACTN</name>
<keyword evidence="5" id="KW-0479">Metal-binding</keyword>
<dbReference type="CDD" id="cd10148">
    <property type="entry name" value="CsoR-like_DUF156"/>
    <property type="match status" value="1"/>
</dbReference>
<dbReference type="RefSeq" id="WP_067020305.1">
    <property type="nucleotide sequence ID" value="NZ_KQ949081.1"/>
</dbReference>
<dbReference type="Proteomes" id="UP000053260">
    <property type="component" value="Unassembled WGS sequence"/>
</dbReference>
<dbReference type="InterPro" id="IPR003735">
    <property type="entry name" value="Metal_Tscrpt_repr"/>
</dbReference>
<dbReference type="GO" id="GO:0005737">
    <property type="term" value="C:cytoplasm"/>
    <property type="evidence" value="ECO:0007669"/>
    <property type="project" value="UniProtKB-SubCell"/>
</dbReference>
<evidence type="ECO:0000256" key="1">
    <source>
        <dbReference type="ARBA" id="ARBA00004496"/>
    </source>
</evidence>
<keyword evidence="6" id="KW-0186">Copper</keyword>
<keyword evidence="12" id="KW-1185">Reference proteome</keyword>
<evidence type="ECO:0000313" key="11">
    <source>
        <dbReference type="EMBL" id="KUO20558.1"/>
    </source>
</evidence>
<evidence type="ECO:0000256" key="5">
    <source>
        <dbReference type="ARBA" id="ARBA00022723"/>
    </source>
</evidence>
<evidence type="ECO:0000256" key="3">
    <source>
        <dbReference type="ARBA" id="ARBA00022490"/>
    </source>
</evidence>
<accession>A0A101V156</accession>
<evidence type="ECO:0000256" key="10">
    <source>
        <dbReference type="SAM" id="MobiDB-lite"/>
    </source>
</evidence>
<evidence type="ECO:0000256" key="9">
    <source>
        <dbReference type="ARBA" id="ARBA00023163"/>
    </source>
</evidence>
<dbReference type="OrthoDB" id="9811244at2"/>
<evidence type="ECO:0000256" key="6">
    <source>
        <dbReference type="ARBA" id="ARBA00023008"/>
    </source>
</evidence>
<feature type="region of interest" description="Disordered" evidence="10">
    <location>
        <begin position="1"/>
        <end position="24"/>
    </location>
</feature>
<dbReference type="EMBL" id="LMXB01000032">
    <property type="protein sequence ID" value="KUO20558.1"/>
    <property type="molecule type" value="Genomic_DNA"/>
</dbReference>
<dbReference type="STRING" id="909626.AQJ91_13410"/>
<evidence type="ECO:0000256" key="8">
    <source>
        <dbReference type="ARBA" id="ARBA00023125"/>
    </source>
</evidence>
<dbReference type="GO" id="GO:0001217">
    <property type="term" value="F:DNA-binding transcription repressor activity"/>
    <property type="evidence" value="ECO:0007669"/>
    <property type="project" value="UniProtKB-ARBA"/>
</dbReference>
<reference evidence="11 12" key="1">
    <citation type="submission" date="2015-10" db="EMBL/GenBank/DDBJ databases">
        <title>Draft genome sequence of Streptomyces sp. RV15, isolated from a marine sponge.</title>
        <authorList>
            <person name="Ruckert C."/>
            <person name="Abdelmohsen U.R."/>
            <person name="Winkler A."/>
            <person name="Hentschel U."/>
            <person name="Kalinowski J."/>
            <person name="Kampfer P."/>
            <person name="Glaeser S."/>
        </authorList>
    </citation>
    <scope>NUCLEOTIDE SEQUENCE [LARGE SCALE GENOMIC DNA]</scope>
    <source>
        <strain evidence="11 12">RV15</strain>
    </source>
</reference>
<keyword evidence="7" id="KW-0805">Transcription regulation</keyword>
<dbReference type="GO" id="GO:0000976">
    <property type="term" value="F:transcription cis-regulatory region binding"/>
    <property type="evidence" value="ECO:0007669"/>
    <property type="project" value="UniProtKB-ARBA"/>
</dbReference>
<dbReference type="GO" id="GO:0046872">
    <property type="term" value="F:metal ion binding"/>
    <property type="evidence" value="ECO:0007669"/>
    <property type="project" value="UniProtKB-KW"/>
</dbReference>
<keyword evidence="4" id="KW-0678">Repressor</keyword>
<dbReference type="InterPro" id="IPR038390">
    <property type="entry name" value="Metal_Tscrpt_repr_sf"/>
</dbReference>
<evidence type="ECO:0000256" key="2">
    <source>
        <dbReference type="ARBA" id="ARBA00005428"/>
    </source>
</evidence>
<evidence type="ECO:0000256" key="4">
    <source>
        <dbReference type="ARBA" id="ARBA00022491"/>
    </source>
</evidence>
<dbReference type="FunFam" id="1.20.58.1000:FF:000003">
    <property type="entry name" value="CopY family transcriptional regulator"/>
    <property type="match status" value="1"/>
</dbReference>
<comment type="similarity">
    <text evidence="2">Belongs to the CsoR family.</text>
</comment>
<comment type="subcellular location">
    <subcellularLocation>
        <location evidence="1">Cytoplasm</location>
    </subcellularLocation>
</comment>
<dbReference type="PANTHER" id="PTHR33677:SF3">
    <property type="entry name" value="COPPER-SENSING TRANSCRIPTIONAL REPRESSOR RICR"/>
    <property type="match status" value="1"/>
</dbReference>
<dbReference type="Gene3D" id="1.20.58.1000">
    <property type="entry name" value="Metal-sensitive repressor, helix protomer"/>
    <property type="match status" value="1"/>
</dbReference>
<protein>
    <submittedName>
        <fullName evidence="11">Transcriptional regulator</fullName>
    </submittedName>
</protein>
<dbReference type="GO" id="GO:0032993">
    <property type="term" value="C:protein-DNA complex"/>
    <property type="evidence" value="ECO:0007669"/>
    <property type="project" value="UniProtKB-ARBA"/>
</dbReference>
<dbReference type="PANTHER" id="PTHR33677">
    <property type="entry name" value="TRANSCRIPTIONAL REPRESSOR FRMR-RELATED"/>
    <property type="match status" value="1"/>
</dbReference>
<proteinExistence type="inferred from homology"/>
<organism evidence="11 12">
    <name type="scientific">Streptomyces dysideae</name>
    <dbReference type="NCBI Taxonomy" id="909626"/>
    <lineage>
        <taxon>Bacteria</taxon>
        <taxon>Bacillati</taxon>
        <taxon>Actinomycetota</taxon>
        <taxon>Actinomycetes</taxon>
        <taxon>Kitasatosporales</taxon>
        <taxon>Streptomycetaceae</taxon>
        <taxon>Streptomyces</taxon>
    </lineage>
</organism>